<sequence>MAHAAVVVLVAGFIGLSARHGTPDANIGLGLGLLALGVLGAPWTLPLLVSDELTLDSGVFLAVAAGGAALNLALHALTLRCLRGRLTSTP</sequence>
<evidence type="ECO:0000256" key="1">
    <source>
        <dbReference type="SAM" id="Phobius"/>
    </source>
</evidence>
<gene>
    <name evidence="2" type="ORF">C7S10_13565</name>
</gene>
<keyword evidence="1" id="KW-1133">Transmembrane helix</keyword>
<name>A0A2R7YWI4_9ACTN</name>
<accession>A0A2R7YWI4</accession>
<reference evidence="2 3" key="1">
    <citation type="submission" date="2018-03" db="EMBL/GenBank/DDBJ databases">
        <authorList>
            <person name="Keele B.F."/>
        </authorList>
    </citation>
    <scope>NUCLEOTIDE SEQUENCE [LARGE SCALE GENOMIC DNA]</scope>
    <source>
        <strain evidence="2 3">IB-3</strain>
    </source>
</reference>
<feature type="transmembrane region" description="Helical" evidence="1">
    <location>
        <begin position="29"/>
        <end position="49"/>
    </location>
</feature>
<dbReference type="EMBL" id="PYXZ01000005">
    <property type="protein sequence ID" value="PUA80767.1"/>
    <property type="molecule type" value="Genomic_DNA"/>
</dbReference>
<organism evidence="2 3">
    <name type="scientific">Nocardioides currus</name>
    <dbReference type="NCBI Taxonomy" id="2133958"/>
    <lineage>
        <taxon>Bacteria</taxon>
        <taxon>Bacillati</taxon>
        <taxon>Actinomycetota</taxon>
        <taxon>Actinomycetes</taxon>
        <taxon>Propionibacteriales</taxon>
        <taxon>Nocardioidaceae</taxon>
        <taxon>Nocardioides</taxon>
    </lineage>
</organism>
<feature type="transmembrane region" description="Helical" evidence="1">
    <location>
        <begin position="58"/>
        <end position="77"/>
    </location>
</feature>
<keyword evidence="1" id="KW-0812">Transmembrane</keyword>
<dbReference type="AlphaFoldDB" id="A0A2R7YWI4"/>
<evidence type="ECO:0000313" key="2">
    <source>
        <dbReference type="EMBL" id="PUA80767.1"/>
    </source>
</evidence>
<keyword evidence="1" id="KW-0472">Membrane</keyword>
<evidence type="ECO:0000313" key="3">
    <source>
        <dbReference type="Proteomes" id="UP000244867"/>
    </source>
</evidence>
<keyword evidence="3" id="KW-1185">Reference proteome</keyword>
<proteinExistence type="predicted"/>
<dbReference type="Proteomes" id="UP000244867">
    <property type="component" value="Unassembled WGS sequence"/>
</dbReference>
<comment type="caution">
    <text evidence="2">The sequence shown here is derived from an EMBL/GenBank/DDBJ whole genome shotgun (WGS) entry which is preliminary data.</text>
</comment>
<protein>
    <submittedName>
        <fullName evidence="2">Uncharacterized protein</fullName>
    </submittedName>
</protein>